<dbReference type="PANTHER" id="PTHR11012:SF48">
    <property type="entry name" value="CHK KINASE-LIKE DOMAIN-CONTAINING PROTEIN-RELATED"/>
    <property type="match status" value="1"/>
</dbReference>
<dbReference type="Gene3D" id="3.90.1200.10">
    <property type="match status" value="1"/>
</dbReference>
<evidence type="ECO:0000313" key="3">
    <source>
        <dbReference type="Proteomes" id="UP000502823"/>
    </source>
</evidence>
<dbReference type="AlphaFoldDB" id="A0A6L2PKE9"/>
<feature type="domain" description="CHK kinase-like" evidence="1">
    <location>
        <begin position="142"/>
        <end position="350"/>
    </location>
</feature>
<organism evidence="2 3">
    <name type="scientific">Coptotermes formosanus</name>
    <name type="common">Formosan subterranean termite</name>
    <dbReference type="NCBI Taxonomy" id="36987"/>
    <lineage>
        <taxon>Eukaryota</taxon>
        <taxon>Metazoa</taxon>
        <taxon>Ecdysozoa</taxon>
        <taxon>Arthropoda</taxon>
        <taxon>Hexapoda</taxon>
        <taxon>Insecta</taxon>
        <taxon>Pterygota</taxon>
        <taxon>Neoptera</taxon>
        <taxon>Polyneoptera</taxon>
        <taxon>Dictyoptera</taxon>
        <taxon>Blattodea</taxon>
        <taxon>Blattoidea</taxon>
        <taxon>Termitoidae</taxon>
        <taxon>Rhinotermitidae</taxon>
        <taxon>Coptotermes</taxon>
    </lineage>
</organism>
<reference evidence="3" key="1">
    <citation type="submission" date="2020-01" db="EMBL/GenBank/DDBJ databases">
        <title>Draft genome sequence of the Termite Coptotermes fromosanus.</title>
        <authorList>
            <person name="Itakura S."/>
            <person name="Yosikawa Y."/>
            <person name="Umezawa K."/>
        </authorList>
    </citation>
    <scope>NUCLEOTIDE SEQUENCE [LARGE SCALE GENOMIC DNA]</scope>
</reference>
<dbReference type="InterPro" id="IPR004119">
    <property type="entry name" value="EcKL"/>
</dbReference>
<dbReference type="SUPFAM" id="SSF56112">
    <property type="entry name" value="Protein kinase-like (PK-like)"/>
    <property type="match status" value="1"/>
</dbReference>
<gene>
    <name evidence="2" type="ORF">Cfor_12727</name>
</gene>
<dbReference type="InterPro" id="IPR015897">
    <property type="entry name" value="CHK_kinase-like"/>
</dbReference>
<comment type="caution">
    <text evidence="2">The sequence shown here is derived from an EMBL/GenBank/DDBJ whole genome shotgun (WGS) entry which is preliminary data.</text>
</comment>
<evidence type="ECO:0000259" key="1">
    <source>
        <dbReference type="SMART" id="SM00587"/>
    </source>
</evidence>
<name>A0A6L2PKE9_COPFO</name>
<dbReference type="Proteomes" id="UP000502823">
    <property type="component" value="Unassembled WGS sequence"/>
</dbReference>
<protein>
    <recommendedName>
        <fullName evidence="1">CHK kinase-like domain-containing protein</fullName>
    </recommendedName>
</protein>
<dbReference type="InterPro" id="IPR011009">
    <property type="entry name" value="Kinase-like_dom_sf"/>
</dbReference>
<dbReference type="SMART" id="SM00587">
    <property type="entry name" value="CHK"/>
    <property type="match status" value="1"/>
</dbReference>
<accession>A0A6L2PKE9</accession>
<dbReference type="OrthoDB" id="190089at2759"/>
<dbReference type="InParanoid" id="A0A6L2PKE9"/>
<evidence type="ECO:0000313" key="2">
    <source>
        <dbReference type="EMBL" id="GFG31960.1"/>
    </source>
</evidence>
<sequence>MEVFERNVYADLLSHEEWCNIITKKLQTSGFYLVETNIGPLSEDQMGFMGDHLKLQATVLLHERNQKQKLEFFAKSVPMKNKVFQEYVETIQAFKKEVGFFSSLLPDLKKYILKSKQTLDDEDNSSAHFWTCECYLSKPDIIVLEDLVALGFQHTDSRSPMDYDHCILMLQTLARYHAASVIFEQRRPKISTSGKACQIIDTYPHIFFETEWVTTEGHPGNRFMKASVKGMMSMLEHLPNYGRNYKNFHVICKKLPQTVEQMCEFVKPSTKFRNVVCHGDLWVNNIFFRYDESNTPIEARFVDFQLIRYNPPASEVMWFLHLVTRKHFRESNMDAFLTTYYQSFSSELLHHHFDADLLVSWSEFTESCNFYRNAGRMAAALYFQQCMMTGEYLKNVFSDPNHMTMFQLTDKSQYLIECYQNDPVFRERNAEVLEEMIEYCILNK</sequence>
<dbReference type="Pfam" id="PF02958">
    <property type="entry name" value="EcKL"/>
    <property type="match status" value="1"/>
</dbReference>
<dbReference type="EMBL" id="BLKM01007944">
    <property type="protein sequence ID" value="GFG31960.1"/>
    <property type="molecule type" value="Genomic_DNA"/>
</dbReference>
<dbReference type="PANTHER" id="PTHR11012">
    <property type="entry name" value="PROTEIN KINASE-LIKE DOMAIN-CONTAINING"/>
    <property type="match status" value="1"/>
</dbReference>
<proteinExistence type="predicted"/>
<keyword evidence="3" id="KW-1185">Reference proteome</keyword>